<comment type="caution">
    <text evidence="1">The sequence shown here is derived from an EMBL/GenBank/DDBJ whole genome shotgun (WGS) entry which is preliminary data.</text>
</comment>
<proteinExistence type="predicted"/>
<evidence type="ECO:0000313" key="1">
    <source>
        <dbReference type="EMBL" id="KAJ8869397.1"/>
    </source>
</evidence>
<organism evidence="1 2">
    <name type="scientific">Dryococelus australis</name>
    <dbReference type="NCBI Taxonomy" id="614101"/>
    <lineage>
        <taxon>Eukaryota</taxon>
        <taxon>Metazoa</taxon>
        <taxon>Ecdysozoa</taxon>
        <taxon>Arthropoda</taxon>
        <taxon>Hexapoda</taxon>
        <taxon>Insecta</taxon>
        <taxon>Pterygota</taxon>
        <taxon>Neoptera</taxon>
        <taxon>Polyneoptera</taxon>
        <taxon>Phasmatodea</taxon>
        <taxon>Verophasmatodea</taxon>
        <taxon>Anareolatae</taxon>
        <taxon>Phasmatidae</taxon>
        <taxon>Eurycanthinae</taxon>
        <taxon>Dryococelus</taxon>
    </lineage>
</organism>
<dbReference type="Proteomes" id="UP001159363">
    <property type="component" value="Chromosome 12"/>
</dbReference>
<name>A0ABQ9GD22_9NEOP</name>
<evidence type="ECO:0000313" key="2">
    <source>
        <dbReference type="Proteomes" id="UP001159363"/>
    </source>
</evidence>
<protein>
    <submittedName>
        <fullName evidence="1">Uncharacterized protein</fullName>
    </submittedName>
</protein>
<keyword evidence="2" id="KW-1185">Reference proteome</keyword>
<gene>
    <name evidence="1" type="ORF">PR048_028387</name>
</gene>
<reference evidence="1 2" key="1">
    <citation type="submission" date="2023-02" db="EMBL/GenBank/DDBJ databases">
        <title>LHISI_Scaffold_Assembly.</title>
        <authorList>
            <person name="Stuart O.P."/>
            <person name="Cleave R."/>
            <person name="Magrath M.J.L."/>
            <person name="Mikheyev A.S."/>
        </authorList>
    </citation>
    <scope>NUCLEOTIDE SEQUENCE [LARGE SCALE GENOMIC DNA]</scope>
    <source>
        <strain evidence="1">Daus_M_001</strain>
        <tissue evidence="1">Leg muscle</tissue>
    </source>
</reference>
<accession>A0ABQ9GD22</accession>
<dbReference type="EMBL" id="JARBHB010000013">
    <property type="protein sequence ID" value="KAJ8869397.1"/>
    <property type="molecule type" value="Genomic_DNA"/>
</dbReference>
<sequence>MLNILFCNYLFTKTIVKHTCMDLKVKFTKQRNYMSLAFPKHHAHKPFITPGFKIFKVSKVHMYASVMVKRVHEVVVRIVDQDNRLMNF</sequence>